<evidence type="ECO:0000313" key="2">
    <source>
        <dbReference type="EMBL" id="GMM38125.1"/>
    </source>
</evidence>
<feature type="region of interest" description="Disordered" evidence="1">
    <location>
        <begin position="441"/>
        <end position="474"/>
    </location>
</feature>
<feature type="region of interest" description="Disordered" evidence="1">
    <location>
        <begin position="391"/>
        <end position="429"/>
    </location>
</feature>
<dbReference type="AlphaFoldDB" id="A0AAV5QT72"/>
<dbReference type="GeneID" id="90076100"/>
<gene>
    <name evidence="2" type="ORF">DASC09_054500</name>
</gene>
<feature type="compositionally biased region" description="Acidic residues" evidence="1">
    <location>
        <begin position="412"/>
        <end position="428"/>
    </location>
</feature>
<feature type="compositionally biased region" description="Low complexity" evidence="1">
    <location>
        <begin position="164"/>
        <end position="178"/>
    </location>
</feature>
<comment type="caution">
    <text evidence="2">The sequence shown here is derived from an EMBL/GenBank/DDBJ whole genome shotgun (WGS) entry which is preliminary data.</text>
</comment>
<feature type="compositionally biased region" description="Polar residues" evidence="1">
    <location>
        <begin position="391"/>
        <end position="411"/>
    </location>
</feature>
<dbReference type="RefSeq" id="XP_064855121.1">
    <property type="nucleotide sequence ID" value="XM_064999049.1"/>
</dbReference>
<feature type="compositionally biased region" description="Basic residues" evidence="1">
    <location>
        <begin position="12"/>
        <end position="25"/>
    </location>
</feature>
<reference evidence="2 3" key="1">
    <citation type="journal article" date="2023" name="Elife">
        <title>Identification of key yeast species and microbe-microbe interactions impacting larval growth of Drosophila in the wild.</title>
        <authorList>
            <person name="Mure A."/>
            <person name="Sugiura Y."/>
            <person name="Maeda R."/>
            <person name="Honda K."/>
            <person name="Sakurai N."/>
            <person name="Takahashi Y."/>
            <person name="Watada M."/>
            <person name="Katoh T."/>
            <person name="Gotoh A."/>
            <person name="Gotoh Y."/>
            <person name="Taniguchi I."/>
            <person name="Nakamura K."/>
            <person name="Hayashi T."/>
            <person name="Katayama T."/>
            <person name="Uemura T."/>
            <person name="Hattori Y."/>
        </authorList>
    </citation>
    <scope>NUCLEOTIDE SEQUENCE [LARGE SCALE GENOMIC DNA]</scope>
    <source>
        <strain evidence="2 3">SC-9</strain>
    </source>
</reference>
<sequence>MSGNQEPTNPRHYSRQTQKRVRHRSYSASEASDRDNHTLASGFADNNDNTSNNGSGNHGHSRDRLGRFGWVRRFMQSNKSNNGHGASNKNKGNLQLQDGCYNDYSSELASYDQHNNNSFLSSSNISYSGNQNDNVSMKPIISRSNSSKLTRRITNSSSITTINNNNTALNNNNNSSSNDHNTLGGILSPQTDQYAISLHSGNSQVNSQSNSLYVNNPRNGYALDVYSLNENQSTSSIAMDGKSPLNEYNNDNDNHYEASTRQSTKSCFPASVFDKETVMSMPATMETSVASSSFFPVPATPNYTYGNSNQGGFSTLTMNAGNSANYTRSIATSTLNNNDSSSVITLASSSRNVLNRSKSSRRSVETFSSSTIGIPPSSIFERLNYGHPGVSATNPGLSTRTSVNIEDSSNGIEEDVPVTDDGESENDDLYSLNNSLRTHYSSHNNNYRSGNDNNSFMSHKTERFSSRSVNSANE</sequence>
<keyword evidence="3" id="KW-1185">Reference proteome</keyword>
<protein>
    <submittedName>
        <fullName evidence="2">Uncharacterized protein</fullName>
    </submittedName>
</protein>
<feature type="region of interest" description="Disordered" evidence="1">
    <location>
        <begin position="1"/>
        <end position="64"/>
    </location>
</feature>
<proteinExistence type="predicted"/>
<organism evidence="2 3">
    <name type="scientific">Saccharomycopsis crataegensis</name>
    <dbReference type="NCBI Taxonomy" id="43959"/>
    <lineage>
        <taxon>Eukaryota</taxon>
        <taxon>Fungi</taxon>
        <taxon>Dikarya</taxon>
        <taxon>Ascomycota</taxon>
        <taxon>Saccharomycotina</taxon>
        <taxon>Saccharomycetes</taxon>
        <taxon>Saccharomycopsidaceae</taxon>
        <taxon>Saccharomycopsis</taxon>
    </lineage>
</organism>
<feature type="compositionally biased region" description="Low complexity" evidence="1">
    <location>
        <begin position="45"/>
        <end position="55"/>
    </location>
</feature>
<accession>A0AAV5QT72</accession>
<dbReference type="EMBL" id="BTFZ01000013">
    <property type="protein sequence ID" value="GMM38125.1"/>
    <property type="molecule type" value="Genomic_DNA"/>
</dbReference>
<evidence type="ECO:0000256" key="1">
    <source>
        <dbReference type="SAM" id="MobiDB-lite"/>
    </source>
</evidence>
<name>A0AAV5QT72_9ASCO</name>
<feature type="compositionally biased region" description="Low complexity" evidence="1">
    <location>
        <begin position="442"/>
        <end position="455"/>
    </location>
</feature>
<evidence type="ECO:0000313" key="3">
    <source>
        <dbReference type="Proteomes" id="UP001360560"/>
    </source>
</evidence>
<feature type="region of interest" description="Disordered" evidence="1">
    <location>
        <begin position="164"/>
        <end position="187"/>
    </location>
</feature>
<dbReference type="Proteomes" id="UP001360560">
    <property type="component" value="Unassembled WGS sequence"/>
</dbReference>